<evidence type="ECO:0000256" key="13">
    <source>
        <dbReference type="ARBA" id="ARBA00048823"/>
    </source>
</evidence>
<comment type="pathway">
    <text evidence="2">Aminoacyl-tRNA biosynthesis; selenocysteinyl-tRNA(Sec) biosynthesis; L-seryl-tRNA(Sec) from L-serine and tRNA(Sec): step 1/1.</text>
</comment>
<comment type="similarity">
    <text evidence="3">Belongs to the class-II aminoacyl-tRNA synthetase family. Type-1 seryl-tRNA synthetase subfamily.</text>
</comment>
<feature type="coiled-coil region" evidence="15">
    <location>
        <begin position="58"/>
        <end position="104"/>
    </location>
</feature>
<evidence type="ECO:0000256" key="15">
    <source>
        <dbReference type="SAM" id="Coils"/>
    </source>
</evidence>
<keyword evidence="18" id="KW-1185">Reference proteome</keyword>
<evidence type="ECO:0000256" key="12">
    <source>
        <dbReference type="ARBA" id="ARBA00047929"/>
    </source>
</evidence>
<keyword evidence="6 17" id="KW-0436">Ligase</keyword>
<dbReference type="PANTHER" id="PTHR43697">
    <property type="entry name" value="SERYL-TRNA SYNTHETASE"/>
    <property type="match status" value="1"/>
</dbReference>
<protein>
    <recommendedName>
        <fullName evidence="11 14">Serine--tRNA ligase</fullName>
        <ecNumber evidence="4 14">6.1.1.11</ecNumber>
    </recommendedName>
</protein>
<dbReference type="InterPro" id="IPR042103">
    <property type="entry name" value="SerRS_1_N_sf"/>
</dbReference>
<dbReference type="Proteomes" id="UP001057877">
    <property type="component" value="Chromosome"/>
</dbReference>
<feature type="domain" description="Aminoacyl-transfer RNA synthetases class-II family profile" evidence="16">
    <location>
        <begin position="140"/>
        <end position="410"/>
    </location>
</feature>
<dbReference type="RefSeq" id="WP_258383567.1">
    <property type="nucleotide sequence ID" value="NZ_CP091430.1"/>
</dbReference>
<reference evidence="17" key="1">
    <citation type="submission" date="2022-01" db="EMBL/GenBank/DDBJ databases">
        <title>Paenibacillus spongiae sp. nov., isolated from marine sponge.</title>
        <authorList>
            <person name="Li Z."/>
            <person name="Zhang M."/>
        </authorList>
    </citation>
    <scope>NUCLEOTIDE SEQUENCE</scope>
    <source>
        <strain evidence="17">PHS-Z3</strain>
    </source>
</reference>
<evidence type="ECO:0000256" key="4">
    <source>
        <dbReference type="ARBA" id="ARBA00012840"/>
    </source>
</evidence>
<dbReference type="Gene3D" id="1.10.287.40">
    <property type="entry name" value="Serine-tRNA synthetase, tRNA binding domain"/>
    <property type="match status" value="1"/>
</dbReference>
<keyword evidence="15" id="KW-0175">Coiled coil</keyword>
<organism evidence="17 18">
    <name type="scientific">Paenibacillus spongiae</name>
    <dbReference type="NCBI Taxonomy" id="2909671"/>
    <lineage>
        <taxon>Bacteria</taxon>
        <taxon>Bacillati</taxon>
        <taxon>Bacillota</taxon>
        <taxon>Bacilli</taxon>
        <taxon>Bacillales</taxon>
        <taxon>Paenibacillaceae</taxon>
        <taxon>Paenibacillus</taxon>
    </lineage>
</organism>
<dbReference type="SUPFAM" id="SSF55681">
    <property type="entry name" value="Class II aaRS and biotin synthetases"/>
    <property type="match status" value="1"/>
</dbReference>
<dbReference type="EC" id="6.1.1.11" evidence="4 14"/>
<dbReference type="Pfam" id="PF00587">
    <property type="entry name" value="tRNA-synt_2b"/>
    <property type="match status" value="1"/>
</dbReference>
<evidence type="ECO:0000256" key="3">
    <source>
        <dbReference type="ARBA" id="ARBA00010728"/>
    </source>
</evidence>
<dbReference type="GO" id="GO:0004828">
    <property type="term" value="F:serine-tRNA ligase activity"/>
    <property type="evidence" value="ECO:0007669"/>
    <property type="project" value="UniProtKB-EC"/>
</dbReference>
<dbReference type="Pfam" id="PF02403">
    <property type="entry name" value="Seryl_tRNA_N"/>
    <property type="match status" value="1"/>
</dbReference>
<accession>A0ABY5S1I1</accession>
<evidence type="ECO:0000256" key="2">
    <source>
        <dbReference type="ARBA" id="ARBA00005045"/>
    </source>
</evidence>
<evidence type="ECO:0000256" key="1">
    <source>
        <dbReference type="ARBA" id="ARBA00004496"/>
    </source>
</evidence>
<comment type="catalytic activity">
    <reaction evidence="12">
        <text>tRNA(Sec) + L-serine + ATP = L-seryl-tRNA(Sec) + AMP + diphosphate + H(+)</text>
        <dbReference type="Rhea" id="RHEA:42580"/>
        <dbReference type="Rhea" id="RHEA-COMP:9742"/>
        <dbReference type="Rhea" id="RHEA-COMP:10128"/>
        <dbReference type="ChEBI" id="CHEBI:15378"/>
        <dbReference type="ChEBI" id="CHEBI:30616"/>
        <dbReference type="ChEBI" id="CHEBI:33019"/>
        <dbReference type="ChEBI" id="CHEBI:33384"/>
        <dbReference type="ChEBI" id="CHEBI:78442"/>
        <dbReference type="ChEBI" id="CHEBI:78533"/>
        <dbReference type="ChEBI" id="CHEBI:456215"/>
        <dbReference type="EC" id="6.1.1.11"/>
    </reaction>
</comment>
<proteinExistence type="inferred from homology"/>
<evidence type="ECO:0000256" key="11">
    <source>
        <dbReference type="ARBA" id="ARBA00039158"/>
    </source>
</evidence>
<dbReference type="InterPro" id="IPR006195">
    <property type="entry name" value="aa-tRNA-synth_II"/>
</dbReference>
<dbReference type="PANTHER" id="PTHR43697:SF1">
    <property type="entry name" value="SERINE--TRNA LIGASE"/>
    <property type="match status" value="1"/>
</dbReference>
<dbReference type="NCBIfam" id="TIGR00414">
    <property type="entry name" value="serS"/>
    <property type="match status" value="1"/>
</dbReference>
<evidence type="ECO:0000256" key="10">
    <source>
        <dbReference type="ARBA" id="ARBA00023146"/>
    </source>
</evidence>
<name>A0ABY5S1I1_9BACL</name>
<dbReference type="SUPFAM" id="SSF46589">
    <property type="entry name" value="tRNA-binding arm"/>
    <property type="match status" value="1"/>
</dbReference>
<keyword evidence="5" id="KW-0963">Cytoplasm</keyword>
<dbReference type="InterPro" id="IPR045864">
    <property type="entry name" value="aa-tRNA-synth_II/BPL/LPL"/>
</dbReference>
<dbReference type="InterPro" id="IPR002317">
    <property type="entry name" value="Ser-tRNA-ligase_type_1"/>
</dbReference>
<comment type="catalytic activity">
    <reaction evidence="13">
        <text>tRNA(Ser) + L-serine + ATP = L-seryl-tRNA(Ser) + AMP + diphosphate + H(+)</text>
        <dbReference type="Rhea" id="RHEA:12292"/>
        <dbReference type="Rhea" id="RHEA-COMP:9669"/>
        <dbReference type="Rhea" id="RHEA-COMP:9703"/>
        <dbReference type="ChEBI" id="CHEBI:15378"/>
        <dbReference type="ChEBI" id="CHEBI:30616"/>
        <dbReference type="ChEBI" id="CHEBI:33019"/>
        <dbReference type="ChEBI" id="CHEBI:33384"/>
        <dbReference type="ChEBI" id="CHEBI:78442"/>
        <dbReference type="ChEBI" id="CHEBI:78533"/>
        <dbReference type="ChEBI" id="CHEBI:456215"/>
        <dbReference type="EC" id="6.1.1.11"/>
    </reaction>
</comment>
<dbReference type="InterPro" id="IPR010978">
    <property type="entry name" value="tRNA-bd_arm"/>
</dbReference>
<dbReference type="InterPro" id="IPR015866">
    <property type="entry name" value="Ser-tRNA-synth_1_N"/>
</dbReference>
<evidence type="ECO:0000259" key="16">
    <source>
        <dbReference type="PROSITE" id="PS50862"/>
    </source>
</evidence>
<evidence type="ECO:0000256" key="7">
    <source>
        <dbReference type="ARBA" id="ARBA00022741"/>
    </source>
</evidence>
<keyword evidence="9" id="KW-0648">Protein biosynthesis</keyword>
<dbReference type="EMBL" id="CP091430">
    <property type="protein sequence ID" value="UVI27479.1"/>
    <property type="molecule type" value="Genomic_DNA"/>
</dbReference>
<dbReference type="InterPro" id="IPR002314">
    <property type="entry name" value="aa-tRNA-synt_IIb"/>
</dbReference>
<evidence type="ECO:0000256" key="14">
    <source>
        <dbReference type="NCBIfam" id="TIGR00414"/>
    </source>
</evidence>
<comment type="subcellular location">
    <subcellularLocation>
        <location evidence="1">Cytoplasm</location>
    </subcellularLocation>
</comment>
<evidence type="ECO:0000313" key="18">
    <source>
        <dbReference type="Proteomes" id="UP001057877"/>
    </source>
</evidence>
<keyword evidence="7" id="KW-0547">Nucleotide-binding</keyword>
<dbReference type="PROSITE" id="PS50862">
    <property type="entry name" value="AA_TRNA_LIGASE_II"/>
    <property type="match status" value="1"/>
</dbReference>
<evidence type="ECO:0000256" key="8">
    <source>
        <dbReference type="ARBA" id="ARBA00022840"/>
    </source>
</evidence>
<evidence type="ECO:0000256" key="5">
    <source>
        <dbReference type="ARBA" id="ARBA00022490"/>
    </source>
</evidence>
<evidence type="ECO:0000313" key="17">
    <source>
        <dbReference type="EMBL" id="UVI27479.1"/>
    </source>
</evidence>
<dbReference type="PIRSF" id="PIRSF001529">
    <property type="entry name" value="Ser-tRNA-synth_IIa"/>
    <property type="match status" value="1"/>
</dbReference>
<dbReference type="Gene3D" id="3.30.930.10">
    <property type="entry name" value="Bira Bifunctional Protein, Domain 2"/>
    <property type="match status" value="1"/>
</dbReference>
<gene>
    <name evidence="17" type="primary">serS</name>
    <name evidence="17" type="ORF">L1F29_18590</name>
</gene>
<sequence>MLDIRMIRNLAQEVQEAADRKGLNFDVNDLLDVDDRRRQLLIEVETLRAQRNKRSDNITQLLREGRKEDAEKEKLEAAAGLTRLKQAEAELRTTEDEFEALMFETPNLMSADTPIGASDKDNVEVRRHGEIPAFPFKAKSHVEIGDSLGIVDIQRGVKIGGSRHYVLRNNGLLLHRAVQQLALDLLADKGYHLFDVPVMVKEEALVATGFFPSNRDQTYSVNNGERWLAGTAEVPLVSLYGGEVLDLTEPLLLGAATPCFRSEVGSAGRDVHGLYRVHQFSKVEQVVICRAEDELSEELLQVMVKHSEELLQLLELPYRVVAVCSGDMSQKNHKQYDIETWMPSREAYGETHSASNVRDFQARRSRIRYRDEDGQLQFAYTLNNTMVASPRILIPLLENHQKEDGTVHVPEALWPYMRGMDRLC</sequence>
<evidence type="ECO:0000256" key="9">
    <source>
        <dbReference type="ARBA" id="ARBA00022917"/>
    </source>
</evidence>
<keyword evidence="8" id="KW-0067">ATP-binding</keyword>
<dbReference type="PRINTS" id="PR00981">
    <property type="entry name" value="TRNASYNTHSER"/>
</dbReference>
<keyword evidence="10" id="KW-0030">Aminoacyl-tRNA synthetase</keyword>
<evidence type="ECO:0000256" key="6">
    <source>
        <dbReference type="ARBA" id="ARBA00022598"/>
    </source>
</evidence>